<evidence type="ECO:0000313" key="1">
    <source>
        <dbReference type="Ensembl" id="ENSPCOP00000012984.1"/>
    </source>
</evidence>
<proteinExistence type="predicted"/>
<protein>
    <submittedName>
        <fullName evidence="1">Uncharacterized protein</fullName>
    </submittedName>
</protein>
<organism evidence="1 2">
    <name type="scientific">Propithecus coquereli</name>
    <name type="common">Coquerel's sifaka</name>
    <name type="synonym">Propithecus verreauxi coquereli</name>
    <dbReference type="NCBI Taxonomy" id="379532"/>
    <lineage>
        <taxon>Eukaryota</taxon>
        <taxon>Metazoa</taxon>
        <taxon>Chordata</taxon>
        <taxon>Craniata</taxon>
        <taxon>Vertebrata</taxon>
        <taxon>Euteleostomi</taxon>
        <taxon>Mammalia</taxon>
        <taxon>Eutheria</taxon>
        <taxon>Euarchontoglires</taxon>
        <taxon>Primates</taxon>
        <taxon>Strepsirrhini</taxon>
        <taxon>Lemuriformes</taxon>
        <taxon>Indriidae</taxon>
        <taxon>Propithecus</taxon>
    </lineage>
</organism>
<reference evidence="1" key="2">
    <citation type="submission" date="2025-09" db="UniProtKB">
        <authorList>
            <consortium name="Ensembl"/>
        </authorList>
    </citation>
    <scope>IDENTIFICATION</scope>
</reference>
<dbReference type="Proteomes" id="UP000233160">
    <property type="component" value="Unassembled WGS sequence"/>
</dbReference>
<accession>A0A2K6FG72</accession>
<dbReference type="GeneTree" id="ENSGT01010000229075"/>
<dbReference type="AlphaFoldDB" id="A0A2K6FG72"/>
<dbReference type="STRING" id="379532.ENSPCOP00000012984"/>
<keyword evidence="2" id="KW-1185">Reference proteome</keyword>
<sequence length="57" mass="6423">MPNVPATKKLQSSPNAGAVWTFRAPENPAQVPDKPMKSIKYMDKEIVNLKKDLVRSR</sequence>
<name>A0A2K6FG72_PROCO</name>
<dbReference type="Ensembl" id="ENSPCOT00000023587.1">
    <property type="protein sequence ID" value="ENSPCOP00000012984.1"/>
    <property type="gene ID" value="ENSPCOG00000018101.1"/>
</dbReference>
<evidence type="ECO:0000313" key="2">
    <source>
        <dbReference type="Proteomes" id="UP000233160"/>
    </source>
</evidence>
<reference evidence="1" key="1">
    <citation type="submission" date="2025-08" db="UniProtKB">
        <authorList>
            <consortium name="Ensembl"/>
        </authorList>
    </citation>
    <scope>IDENTIFICATION</scope>
</reference>